<feature type="region of interest" description="Disordered" evidence="2">
    <location>
        <begin position="1"/>
        <end position="36"/>
    </location>
</feature>
<feature type="compositionally biased region" description="Basic and acidic residues" evidence="2">
    <location>
        <begin position="447"/>
        <end position="456"/>
    </location>
</feature>
<protein>
    <submittedName>
        <fullName evidence="4">Rho GTPase activation protein</fullName>
    </submittedName>
</protein>
<gene>
    <name evidence="4" type="ORF">BCR39DRAFT_510180</name>
</gene>
<comment type="caution">
    <text evidence="4">The sequence shown here is derived from an EMBL/GenBank/DDBJ whole genome shotgun (WGS) entry which is preliminary data.</text>
</comment>
<dbReference type="InterPro" id="IPR000198">
    <property type="entry name" value="RhoGAP_dom"/>
</dbReference>
<feature type="compositionally biased region" description="Low complexity" evidence="2">
    <location>
        <begin position="414"/>
        <end position="425"/>
    </location>
</feature>
<organism evidence="4 5">
    <name type="scientific">Naematelia encephala</name>
    <dbReference type="NCBI Taxonomy" id="71784"/>
    <lineage>
        <taxon>Eukaryota</taxon>
        <taxon>Fungi</taxon>
        <taxon>Dikarya</taxon>
        <taxon>Basidiomycota</taxon>
        <taxon>Agaricomycotina</taxon>
        <taxon>Tremellomycetes</taxon>
        <taxon>Tremellales</taxon>
        <taxon>Naemateliaceae</taxon>
        <taxon>Naematelia</taxon>
    </lineage>
</organism>
<dbReference type="InterPro" id="IPR008936">
    <property type="entry name" value="Rho_GTPase_activation_prot"/>
</dbReference>
<dbReference type="STRING" id="71784.A0A1Y2BL59"/>
<dbReference type="Proteomes" id="UP000193986">
    <property type="component" value="Unassembled WGS sequence"/>
</dbReference>
<keyword evidence="5" id="KW-1185">Reference proteome</keyword>
<feature type="compositionally biased region" description="Pro residues" evidence="2">
    <location>
        <begin position="373"/>
        <end position="384"/>
    </location>
</feature>
<reference evidence="4 5" key="1">
    <citation type="submission" date="2016-07" db="EMBL/GenBank/DDBJ databases">
        <title>Pervasive Adenine N6-methylation of Active Genes in Fungi.</title>
        <authorList>
            <consortium name="DOE Joint Genome Institute"/>
            <person name="Mondo S.J."/>
            <person name="Dannebaum R.O."/>
            <person name="Kuo R.C."/>
            <person name="Labutti K."/>
            <person name="Haridas S."/>
            <person name="Kuo A."/>
            <person name="Salamov A."/>
            <person name="Ahrendt S.R."/>
            <person name="Lipzen A."/>
            <person name="Sullivan W."/>
            <person name="Andreopoulos W.B."/>
            <person name="Clum A."/>
            <person name="Lindquist E."/>
            <person name="Daum C."/>
            <person name="Ramamoorthy G.K."/>
            <person name="Gryganskyi A."/>
            <person name="Culley D."/>
            <person name="Magnuson J.K."/>
            <person name="James T.Y."/>
            <person name="O'Malley M.A."/>
            <person name="Stajich J.E."/>
            <person name="Spatafora J.W."/>
            <person name="Visel A."/>
            <person name="Grigoriev I.V."/>
        </authorList>
    </citation>
    <scope>NUCLEOTIDE SEQUENCE [LARGE SCALE GENOMIC DNA]</scope>
    <source>
        <strain evidence="4 5">68-887.2</strain>
    </source>
</reference>
<dbReference type="PANTHER" id="PTHR15228:SF25">
    <property type="entry name" value="F-BAR DOMAIN-CONTAINING PROTEIN"/>
    <property type="match status" value="1"/>
</dbReference>
<evidence type="ECO:0000313" key="4">
    <source>
        <dbReference type="EMBL" id="ORY35509.1"/>
    </source>
</evidence>
<dbReference type="Gene3D" id="1.10.555.10">
    <property type="entry name" value="Rho GTPase activation protein"/>
    <property type="match status" value="1"/>
</dbReference>
<dbReference type="GO" id="GO:0060237">
    <property type="term" value="P:regulation of fungal-type cell wall organization"/>
    <property type="evidence" value="ECO:0007669"/>
    <property type="project" value="TreeGrafter"/>
</dbReference>
<feature type="compositionally biased region" description="Low complexity" evidence="2">
    <location>
        <begin position="385"/>
        <end position="404"/>
    </location>
</feature>
<feature type="domain" description="Rho-GAP" evidence="3">
    <location>
        <begin position="105"/>
        <end position="292"/>
    </location>
</feature>
<dbReference type="SUPFAM" id="SSF48350">
    <property type="entry name" value="GTPase activation domain, GAP"/>
    <property type="match status" value="1"/>
</dbReference>
<dbReference type="PANTHER" id="PTHR15228">
    <property type="entry name" value="SPERMATHECAL PHYSIOLOGY VARIANT"/>
    <property type="match status" value="1"/>
</dbReference>
<name>A0A1Y2BL59_9TREE</name>
<dbReference type="GO" id="GO:0005096">
    <property type="term" value="F:GTPase activator activity"/>
    <property type="evidence" value="ECO:0007669"/>
    <property type="project" value="UniProtKB-KW"/>
</dbReference>
<dbReference type="PROSITE" id="PS50238">
    <property type="entry name" value="RHOGAP"/>
    <property type="match status" value="1"/>
</dbReference>
<dbReference type="FunCoup" id="A0A1Y2BL59">
    <property type="interactions" value="14"/>
</dbReference>
<dbReference type="GO" id="GO:0005938">
    <property type="term" value="C:cell cortex"/>
    <property type="evidence" value="ECO:0007669"/>
    <property type="project" value="TreeGrafter"/>
</dbReference>
<dbReference type="OrthoDB" id="3196451at2759"/>
<evidence type="ECO:0000256" key="2">
    <source>
        <dbReference type="SAM" id="MobiDB-lite"/>
    </source>
</evidence>
<keyword evidence="1" id="KW-0343">GTPase activation</keyword>
<dbReference type="AlphaFoldDB" id="A0A1Y2BL59"/>
<accession>A0A1Y2BL59</accession>
<feature type="compositionally biased region" description="Low complexity" evidence="2">
    <location>
        <begin position="464"/>
        <end position="474"/>
    </location>
</feature>
<dbReference type="InterPro" id="IPR051025">
    <property type="entry name" value="RhoGAP"/>
</dbReference>
<dbReference type="SMART" id="SM00324">
    <property type="entry name" value="RhoGAP"/>
    <property type="match status" value="1"/>
</dbReference>
<feature type="region of interest" description="Disordered" evidence="2">
    <location>
        <begin position="303"/>
        <end position="500"/>
    </location>
</feature>
<dbReference type="EMBL" id="MCFC01000001">
    <property type="protein sequence ID" value="ORY35509.1"/>
    <property type="molecule type" value="Genomic_DNA"/>
</dbReference>
<dbReference type="InParanoid" id="A0A1Y2BL59"/>
<evidence type="ECO:0000313" key="5">
    <source>
        <dbReference type="Proteomes" id="UP000193986"/>
    </source>
</evidence>
<dbReference type="Pfam" id="PF00620">
    <property type="entry name" value="RhoGAP"/>
    <property type="match status" value="1"/>
</dbReference>
<proteinExistence type="predicted"/>
<evidence type="ECO:0000256" key="1">
    <source>
        <dbReference type="ARBA" id="ARBA00022468"/>
    </source>
</evidence>
<dbReference type="GO" id="GO:0007165">
    <property type="term" value="P:signal transduction"/>
    <property type="evidence" value="ECO:0007669"/>
    <property type="project" value="InterPro"/>
</dbReference>
<sequence length="500" mass="55263">MVSTRPSPNPARGRIAYPSAATYVPGDADNSPTYLDSEPIKKVLSSDSERDQVQGLKTWWRGFSQTNDGKQQQQQQQDDRSVFGEPLSQSMQYASVQISTSGPDGSLYVWGSIPVVVAKCGLYLKENATEVEGTFRISGSAKRMRDLQAIFDTGPKFGKNVDWKTLNYTTHDVATIFRRFLTQMPEPIVPFDFYDAFRDVLVEERPLEESIEKYKELIRALPPINQYLLLYVLDLLSVFDRKSDKNLMTAPNLALIFQPGVISHPAHAMRPREHILSQQVLEFLIAQQDNFLIGMELKPNKQAQNGTTTLARPVSPEVSTESPVEPKPASIQRPPSPPKPTYTKVDADFMVPSDSDDDLPSGGFYIVEEPPKDLPPSTIPPLSPPLTSATSGVLPSQPQSQRRSSITKPIVSRPSQSQSQAQAPPIIEMMEPSDSDDDVPSTGYEVRTADPAERRAALLAKQKTAAPPSSASSIIRRRTAPTRRNGANTARPRRGPKEAP</sequence>
<evidence type="ECO:0000259" key="3">
    <source>
        <dbReference type="PROSITE" id="PS50238"/>
    </source>
</evidence>